<accession>A0A226C0M8</accession>
<dbReference type="RefSeq" id="WP_089022591.1">
    <property type="nucleotide sequence ID" value="NZ_NIQC01000002.1"/>
</dbReference>
<comment type="caution">
    <text evidence="2">The sequence shown here is derived from an EMBL/GenBank/DDBJ whole genome shotgun (WGS) entry which is preliminary data.</text>
</comment>
<dbReference type="EMBL" id="NIQC01000002">
    <property type="protein sequence ID" value="OWZ84786.1"/>
    <property type="molecule type" value="Genomic_DNA"/>
</dbReference>
<organism evidence="2 3">
    <name type="scientific">Natranaerobius trueperi</name>
    <dbReference type="NCBI Taxonomy" id="759412"/>
    <lineage>
        <taxon>Bacteria</taxon>
        <taxon>Bacillati</taxon>
        <taxon>Bacillota</taxon>
        <taxon>Clostridia</taxon>
        <taxon>Natranaerobiales</taxon>
        <taxon>Natranaerobiaceae</taxon>
        <taxon>Natranaerobius</taxon>
    </lineage>
</organism>
<feature type="transmembrane region" description="Helical" evidence="1">
    <location>
        <begin position="6"/>
        <end position="28"/>
    </location>
</feature>
<keyword evidence="1" id="KW-0812">Transmembrane</keyword>
<name>A0A226C0M8_9FIRM</name>
<evidence type="ECO:0000256" key="1">
    <source>
        <dbReference type="SAM" id="Phobius"/>
    </source>
</evidence>
<protein>
    <submittedName>
        <fullName evidence="2">Uncharacterized protein</fullName>
    </submittedName>
</protein>
<keyword evidence="3" id="KW-1185">Reference proteome</keyword>
<reference evidence="2 3" key="1">
    <citation type="submission" date="2017-06" db="EMBL/GenBank/DDBJ databases">
        <title>Draft Genome Sequence of Natranaerobius trueperi halophilic, alkalithermophilic bacteria from soda lakes.</title>
        <authorList>
            <person name="Zhao B."/>
        </authorList>
    </citation>
    <scope>NUCLEOTIDE SEQUENCE [LARGE SCALE GENOMIC DNA]</scope>
    <source>
        <strain evidence="2 3">DSM 18760</strain>
    </source>
</reference>
<evidence type="ECO:0000313" key="2">
    <source>
        <dbReference type="EMBL" id="OWZ84786.1"/>
    </source>
</evidence>
<keyword evidence="1" id="KW-0472">Membrane</keyword>
<evidence type="ECO:0000313" key="3">
    <source>
        <dbReference type="Proteomes" id="UP000214588"/>
    </source>
</evidence>
<keyword evidence="1" id="KW-1133">Transmembrane helix</keyword>
<dbReference type="AlphaFoldDB" id="A0A226C0M8"/>
<sequence>MRDNHLIWLMVITLILIVLTSMVILGFFEEDPNQDRQIIVDNDILENSSVMCRAVFMKIETLIFMKEC</sequence>
<gene>
    <name evidence="2" type="ORF">CDO51_01850</name>
</gene>
<dbReference type="Proteomes" id="UP000214588">
    <property type="component" value="Unassembled WGS sequence"/>
</dbReference>
<proteinExistence type="predicted"/>